<dbReference type="EMBL" id="LAZR01015403">
    <property type="protein sequence ID" value="KKM13333.1"/>
    <property type="molecule type" value="Genomic_DNA"/>
</dbReference>
<comment type="caution">
    <text evidence="1">The sequence shown here is derived from an EMBL/GenBank/DDBJ whole genome shotgun (WGS) entry which is preliminary data.</text>
</comment>
<dbReference type="AlphaFoldDB" id="A0A0F9JTW0"/>
<sequence length="128" mass="14923">MTNLFDRIKQAVTQFSSTLPGYKQPASSPELTQEEIYGYTEQEIGYVPHAEMVAAVIRAGREQRLLYIRYNGKWRHIEPYELKQGQKVNKLLTDKVDYLGKIVLGKDMRSSWKHISKVKEEIYENSLN</sequence>
<evidence type="ECO:0000313" key="1">
    <source>
        <dbReference type="EMBL" id="KKM13333.1"/>
    </source>
</evidence>
<proteinExistence type="predicted"/>
<name>A0A0F9JTW0_9ZZZZ</name>
<protein>
    <submittedName>
        <fullName evidence="1">Uncharacterized protein</fullName>
    </submittedName>
</protein>
<reference evidence="1" key="1">
    <citation type="journal article" date="2015" name="Nature">
        <title>Complex archaea that bridge the gap between prokaryotes and eukaryotes.</title>
        <authorList>
            <person name="Spang A."/>
            <person name="Saw J.H."/>
            <person name="Jorgensen S.L."/>
            <person name="Zaremba-Niedzwiedzka K."/>
            <person name="Martijn J."/>
            <person name="Lind A.E."/>
            <person name="van Eijk R."/>
            <person name="Schleper C."/>
            <person name="Guy L."/>
            <person name="Ettema T.J."/>
        </authorList>
    </citation>
    <scope>NUCLEOTIDE SEQUENCE</scope>
</reference>
<accession>A0A0F9JTW0</accession>
<gene>
    <name evidence="1" type="ORF">LCGC14_1717300</name>
</gene>
<organism evidence="1">
    <name type="scientific">marine sediment metagenome</name>
    <dbReference type="NCBI Taxonomy" id="412755"/>
    <lineage>
        <taxon>unclassified sequences</taxon>
        <taxon>metagenomes</taxon>
        <taxon>ecological metagenomes</taxon>
    </lineage>
</organism>